<organism evidence="2 3">
    <name type="scientific">Parendozoicomonas callyspongiae</name>
    <dbReference type="NCBI Taxonomy" id="2942213"/>
    <lineage>
        <taxon>Bacteria</taxon>
        <taxon>Pseudomonadati</taxon>
        <taxon>Pseudomonadota</taxon>
        <taxon>Gammaproteobacteria</taxon>
        <taxon>Oceanospirillales</taxon>
        <taxon>Endozoicomonadaceae</taxon>
        <taxon>Parendozoicomonas</taxon>
    </lineage>
</organism>
<dbReference type="GO" id="GO:0032259">
    <property type="term" value="P:methylation"/>
    <property type="evidence" value="ECO:0007669"/>
    <property type="project" value="UniProtKB-KW"/>
</dbReference>
<dbReference type="CDD" id="cd02440">
    <property type="entry name" value="AdoMet_MTases"/>
    <property type="match status" value="1"/>
</dbReference>
<gene>
    <name evidence="2" type="ORF">M3P05_13085</name>
</gene>
<dbReference type="EMBL" id="JAMFLX010000017">
    <property type="protein sequence ID" value="MCL6270858.1"/>
    <property type="molecule type" value="Genomic_DNA"/>
</dbReference>
<keyword evidence="3" id="KW-1185">Reference proteome</keyword>
<evidence type="ECO:0000259" key="1">
    <source>
        <dbReference type="Pfam" id="PF08241"/>
    </source>
</evidence>
<reference evidence="2 3" key="1">
    <citation type="submission" date="2022-05" db="EMBL/GenBank/DDBJ databases">
        <authorList>
            <person name="Park J.-S."/>
        </authorList>
    </citation>
    <scope>NUCLEOTIDE SEQUENCE [LARGE SCALE GENOMIC DNA]</scope>
    <source>
        <strain evidence="2 3">2012CJ34-2</strain>
    </source>
</reference>
<name>A0ABT0PHK5_9GAMM</name>
<feature type="domain" description="Methyltransferase type 11" evidence="1">
    <location>
        <begin position="44"/>
        <end position="140"/>
    </location>
</feature>
<accession>A0ABT0PHK5</accession>
<keyword evidence="2" id="KW-0489">Methyltransferase</keyword>
<dbReference type="SUPFAM" id="SSF53335">
    <property type="entry name" value="S-adenosyl-L-methionine-dependent methyltransferases"/>
    <property type="match status" value="1"/>
</dbReference>
<sequence length="259" mass="29083">MNATVSSPSPLYTPLAHQGGMAFSVTNVLINDWIASWDGRHPLLDIGCGNCNNSRKALETGATVFAAEMDTAAIEQHKRTFKGNEQISFHYLKLPQEVPFQDNSFSGILCSEVFHFLTHADVVATVWEFHRILAPGGKAIVTCASELIKAFQVGGIQEQQEKQRIHSPLKLGLIPDYIRFLRNILEKSSPTQLAQEIYDLMKQKTLPTTYFSCFNPQQLAMVFSRLGFEIEHLDTGPADHYPLWEHGKDDQVRLIAVKK</sequence>
<proteinExistence type="predicted"/>
<comment type="caution">
    <text evidence="2">The sequence shown here is derived from an EMBL/GenBank/DDBJ whole genome shotgun (WGS) entry which is preliminary data.</text>
</comment>
<keyword evidence="2" id="KW-0808">Transferase</keyword>
<dbReference type="Pfam" id="PF08241">
    <property type="entry name" value="Methyltransf_11"/>
    <property type="match status" value="1"/>
</dbReference>
<dbReference type="RefSeq" id="WP_249700158.1">
    <property type="nucleotide sequence ID" value="NZ_JAMFLX010000017.1"/>
</dbReference>
<evidence type="ECO:0000313" key="2">
    <source>
        <dbReference type="EMBL" id="MCL6270858.1"/>
    </source>
</evidence>
<dbReference type="InterPro" id="IPR013216">
    <property type="entry name" value="Methyltransf_11"/>
</dbReference>
<dbReference type="InterPro" id="IPR029063">
    <property type="entry name" value="SAM-dependent_MTases_sf"/>
</dbReference>
<dbReference type="Gene3D" id="3.40.50.150">
    <property type="entry name" value="Vaccinia Virus protein VP39"/>
    <property type="match status" value="1"/>
</dbReference>
<protein>
    <submittedName>
        <fullName evidence="2">Class I SAM-dependent methyltransferase</fullName>
    </submittedName>
</protein>
<evidence type="ECO:0000313" key="3">
    <source>
        <dbReference type="Proteomes" id="UP001203338"/>
    </source>
</evidence>
<dbReference type="Proteomes" id="UP001203338">
    <property type="component" value="Unassembled WGS sequence"/>
</dbReference>
<dbReference type="GO" id="GO:0008168">
    <property type="term" value="F:methyltransferase activity"/>
    <property type="evidence" value="ECO:0007669"/>
    <property type="project" value="UniProtKB-KW"/>
</dbReference>